<name>A0A7U2HVW7_PHANO</name>
<sequence length="123" mass="13381">MTRVLERLLSKKPEEEVAVVTITDSPDISLLFLTTARGHNDTRRSLLDKCAGVRAPNPHKTFCEALCTASKLGLVDIAQTLLEHGSAVSITSQEYDRAVEEAKAGGFVSVVICLLDRRMTVIA</sequence>
<proteinExistence type="predicted"/>
<dbReference type="InterPro" id="IPR036770">
    <property type="entry name" value="Ankyrin_rpt-contain_sf"/>
</dbReference>
<dbReference type="Proteomes" id="UP000663193">
    <property type="component" value="Chromosome 1"/>
</dbReference>
<dbReference type="Gene3D" id="1.25.40.20">
    <property type="entry name" value="Ankyrin repeat-containing domain"/>
    <property type="match status" value="1"/>
</dbReference>
<dbReference type="AlphaFoldDB" id="A0A7U2HVW7"/>
<protein>
    <submittedName>
        <fullName evidence="1">Uncharacterized protein</fullName>
    </submittedName>
</protein>
<dbReference type="SUPFAM" id="SSF48403">
    <property type="entry name" value="Ankyrin repeat"/>
    <property type="match status" value="1"/>
</dbReference>
<dbReference type="EMBL" id="CP069023">
    <property type="protein sequence ID" value="QRC90117.1"/>
    <property type="molecule type" value="Genomic_DNA"/>
</dbReference>
<evidence type="ECO:0000313" key="1">
    <source>
        <dbReference type="EMBL" id="QRC90117.1"/>
    </source>
</evidence>
<evidence type="ECO:0000313" key="2">
    <source>
        <dbReference type="Proteomes" id="UP000663193"/>
    </source>
</evidence>
<accession>A0A7U2HVW7</accession>
<reference evidence="2" key="1">
    <citation type="journal article" date="2021" name="BMC Genomics">
        <title>Chromosome-level genome assembly and manually-curated proteome of model necrotroph Parastagonospora nodorum Sn15 reveals a genome-wide trove of candidate effector homologs, and redundancy of virulence-related functions within an accessory chromosome.</title>
        <authorList>
            <person name="Bertazzoni S."/>
            <person name="Jones D.A.B."/>
            <person name="Phan H.T."/>
            <person name="Tan K.-C."/>
            <person name="Hane J.K."/>
        </authorList>
    </citation>
    <scope>NUCLEOTIDE SEQUENCE [LARGE SCALE GENOMIC DNA]</scope>
    <source>
        <strain evidence="2">SN15 / ATCC MYA-4574 / FGSC 10173)</strain>
    </source>
</reference>
<keyword evidence="2" id="KW-1185">Reference proteome</keyword>
<organism evidence="1 2">
    <name type="scientific">Phaeosphaeria nodorum (strain SN15 / ATCC MYA-4574 / FGSC 10173)</name>
    <name type="common">Glume blotch fungus</name>
    <name type="synonym">Parastagonospora nodorum</name>
    <dbReference type="NCBI Taxonomy" id="321614"/>
    <lineage>
        <taxon>Eukaryota</taxon>
        <taxon>Fungi</taxon>
        <taxon>Dikarya</taxon>
        <taxon>Ascomycota</taxon>
        <taxon>Pezizomycotina</taxon>
        <taxon>Dothideomycetes</taxon>
        <taxon>Pleosporomycetidae</taxon>
        <taxon>Pleosporales</taxon>
        <taxon>Pleosporineae</taxon>
        <taxon>Phaeosphaeriaceae</taxon>
        <taxon>Parastagonospora</taxon>
    </lineage>
</organism>
<gene>
    <name evidence="1" type="ORF">JI435_424980</name>
</gene>
<dbReference type="VEuPathDB" id="FungiDB:JI435_424980"/>